<dbReference type="CDD" id="cd11586">
    <property type="entry name" value="VbhA_like"/>
    <property type="match status" value="1"/>
</dbReference>
<keyword evidence="1" id="KW-0472">Membrane</keyword>
<evidence type="ECO:0000313" key="4">
    <source>
        <dbReference type="Proteomes" id="UP000186102"/>
    </source>
</evidence>
<keyword evidence="1" id="KW-0812">Transmembrane</keyword>
<feature type="domain" description="SHOCT" evidence="2">
    <location>
        <begin position="58"/>
        <end position="85"/>
    </location>
</feature>
<organism evidence="3 4">
    <name type="scientific">Desulfosporosinus metallidurans</name>
    <dbReference type="NCBI Taxonomy" id="1888891"/>
    <lineage>
        <taxon>Bacteria</taxon>
        <taxon>Bacillati</taxon>
        <taxon>Bacillota</taxon>
        <taxon>Clostridia</taxon>
        <taxon>Eubacteriales</taxon>
        <taxon>Desulfitobacteriaceae</taxon>
        <taxon>Desulfosporosinus</taxon>
    </lineage>
</organism>
<dbReference type="InterPro" id="IPR018649">
    <property type="entry name" value="SHOCT"/>
</dbReference>
<evidence type="ECO:0000259" key="2">
    <source>
        <dbReference type="Pfam" id="PF09851"/>
    </source>
</evidence>
<keyword evidence="4" id="KW-1185">Reference proteome</keyword>
<dbReference type="RefSeq" id="WP_075365507.1">
    <property type="nucleotide sequence ID" value="NZ_MLBF01000023.1"/>
</dbReference>
<keyword evidence="1" id="KW-1133">Transmembrane helix</keyword>
<dbReference type="InterPro" id="IPR033788">
    <property type="entry name" value="VbhA-like"/>
</dbReference>
<comment type="caution">
    <text evidence="3">The sequence shown here is derived from an EMBL/GenBank/DDBJ whole genome shotgun (WGS) entry which is preliminary data.</text>
</comment>
<proteinExistence type="predicted"/>
<dbReference type="AlphaFoldDB" id="A0A1Q8QTF4"/>
<feature type="transmembrane region" description="Helical" evidence="1">
    <location>
        <begin position="20"/>
        <end position="41"/>
    </location>
</feature>
<gene>
    <name evidence="3" type="ORF">DSOL_2967</name>
</gene>
<evidence type="ECO:0000313" key="3">
    <source>
        <dbReference type="EMBL" id="OLN30625.1"/>
    </source>
</evidence>
<dbReference type="OrthoDB" id="5461404at2"/>
<dbReference type="Proteomes" id="UP000186102">
    <property type="component" value="Unassembled WGS sequence"/>
</dbReference>
<dbReference type="Pfam" id="PF09851">
    <property type="entry name" value="SHOCT"/>
    <property type="match status" value="1"/>
</dbReference>
<name>A0A1Q8QTF4_9FIRM</name>
<evidence type="ECO:0000256" key="1">
    <source>
        <dbReference type="SAM" id="Phobius"/>
    </source>
</evidence>
<accession>A0A1Q8QTF4</accession>
<protein>
    <recommendedName>
        <fullName evidence="2">SHOCT domain-containing protein</fullName>
    </recommendedName>
</protein>
<dbReference type="EMBL" id="MLBF01000023">
    <property type="protein sequence ID" value="OLN30625.1"/>
    <property type="molecule type" value="Genomic_DNA"/>
</dbReference>
<dbReference type="STRING" id="1888891.DSOL_2967"/>
<reference evidence="3 4" key="1">
    <citation type="submission" date="2016-09" db="EMBL/GenBank/DDBJ databases">
        <title>Complete genome of Desulfosporosinus sp. OL.</title>
        <authorList>
            <person name="Mardanov A."/>
            <person name="Beletsky A."/>
            <person name="Panova A."/>
            <person name="Karnachuk O."/>
            <person name="Ravin N."/>
        </authorList>
    </citation>
    <scope>NUCLEOTIDE SEQUENCE [LARGE SCALE GENOMIC DNA]</scope>
    <source>
        <strain evidence="3 4">OL</strain>
    </source>
</reference>
<sequence>MFGGWGCGPFFGSGFWGMGILGMGIQLLFWIVLIGFLVYLFRRIGSRIPIRGFIGQDEALDILHERYARGEIDLEEYQKRKKELLR</sequence>